<evidence type="ECO:0000313" key="3">
    <source>
        <dbReference type="EMBL" id="OAE22126.1"/>
    </source>
</evidence>
<organism evidence="3 4">
    <name type="scientific">Marchantia polymorpha subsp. ruderalis</name>
    <dbReference type="NCBI Taxonomy" id="1480154"/>
    <lineage>
        <taxon>Eukaryota</taxon>
        <taxon>Viridiplantae</taxon>
        <taxon>Streptophyta</taxon>
        <taxon>Embryophyta</taxon>
        <taxon>Marchantiophyta</taxon>
        <taxon>Marchantiopsida</taxon>
        <taxon>Marchantiidae</taxon>
        <taxon>Marchantiales</taxon>
        <taxon>Marchantiaceae</taxon>
        <taxon>Marchantia</taxon>
    </lineage>
</organism>
<comment type="caution">
    <text evidence="3">The sequence shown here is derived from an EMBL/GenBank/DDBJ whole genome shotgun (WGS) entry which is preliminary data.</text>
</comment>
<feature type="coiled-coil region" evidence="1">
    <location>
        <begin position="129"/>
        <end position="156"/>
    </location>
</feature>
<feature type="region of interest" description="Disordered" evidence="2">
    <location>
        <begin position="1"/>
        <end position="34"/>
    </location>
</feature>
<reference evidence="3" key="1">
    <citation type="submission" date="2016-03" db="EMBL/GenBank/DDBJ databases">
        <title>Mechanisms controlling the formation of the plant cell surface in tip-growing cells are functionally conserved among land plants.</title>
        <authorList>
            <person name="Honkanen S."/>
            <person name="Jones V.A."/>
            <person name="Morieri G."/>
            <person name="Champion C."/>
            <person name="Hetherington A.J."/>
            <person name="Kelly S."/>
            <person name="Saint-Marcoux D."/>
            <person name="Proust H."/>
            <person name="Prescott H."/>
            <person name="Dolan L."/>
        </authorList>
    </citation>
    <scope>NUCLEOTIDE SEQUENCE [LARGE SCALE GENOMIC DNA]</scope>
    <source>
        <tissue evidence="3">Whole gametophyte</tissue>
    </source>
</reference>
<accession>A0A176VQJ7</accession>
<dbReference type="EMBL" id="LVLJ01003272">
    <property type="protein sequence ID" value="OAE22126.1"/>
    <property type="molecule type" value="Genomic_DNA"/>
</dbReference>
<evidence type="ECO:0000313" key="4">
    <source>
        <dbReference type="Proteomes" id="UP000077202"/>
    </source>
</evidence>
<sequence length="193" mass="21496">MKARRLILEANNSTESRAAVSRGGPTQEAGAEVNTIPLKRTAKVLAVSLDTEEDPTALEQVVARAVGVKERQDQSTEVKYQILQKRLAKEVEKQRYSEKACEDLRENVEKAKCVTVDLLSRLEVCQTAYNAKSLRVDELTASAEKKEQEYETKLAAKAKKLAKCEAARISDLELIEKLETQCSELGSQRTQAE</sequence>
<proteinExistence type="predicted"/>
<dbReference type="AlphaFoldDB" id="A0A176VQJ7"/>
<protein>
    <submittedName>
        <fullName evidence="3">Uncharacterized protein</fullName>
    </submittedName>
</protein>
<evidence type="ECO:0000256" key="2">
    <source>
        <dbReference type="SAM" id="MobiDB-lite"/>
    </source>
</evidence>
<evidence type="ECO:0000256" key="1">
    <source>
        <dbReference type="SAM" id="Coils"/>
    </source>
</evidence>
<keyword evidence="4" id="KW-1185">Reference proteome</keyword>
<gene>
    <name evidence="3" type="ORF">AXG93_1175s1360</name>
</gene>
<keyword evidence="1" id="KW-0175">Coiled coil</keyword>
<dbReference type="Proteomes" id="UP000077202">
    <property type="component" value="Unassembled WGS sequence"/>
</dbReference>
<name>A0A176VQJ7_MARPO</name>